<comment type="caution">
    <text evidence="2">The sequence shown here is derived from an EMBL/GenBank/DDBJ whole genome shotgun (WGS) entry which is preliminary data.</text>
</comment>
<dbReference type="EMBL" id="BART01005762">
    <property type="protein sequence ID" value="GAG70013.1"/>
    <property type="molecule type" value="Genomic_DNA"/>
</dbReference>
<reference evidence="2" key="1">
    <citation type="journal article" date="2014" name="Front. Microbiol.">
        <title>High frequency of phylogenetically diverse reductive dehalogenase-homologous genes in deep subseafloor sedimentary metagenomes.</title>
        <authorList>
            <person name="Kawai M."/>
            <person name="Futagami T."/>
            <person name="Toyoda A."/>
            <person name="Takaki Y."/>
            <person name="Nishi S."/>
            <person name="Hori S."/>
            <person name="Arai W."/>
            <person name="Tsubouchi T."/>
            <person name="Morono Y."/>
            <person name="Uchiyama I."/>
            <person name="Ito T."/>
            <person name="Fujiyama A."/>
            <person name="Inagaki F."/>
            <person name="Takami H."/>
        </authorList>
    </citation>
    <scope>NUCLEOTIDE SEQUENCE</scope>
    <source>
        <strain evidence="2">Expedition CK06-06</strain>
    </source>
</reference>
<accession>X1ABG4</accession>
<organism evidence="2">
    <name type="scientific">marine sediment metagenome</name>
    <dbReference type="NCBI Taxonomy" id="412755"/>
    <lineage>
        <taxon>unclassified sequences</taxon>
        <taxon>metagenomes</taxon>
        <taxon>ecological metagenomes</taxon>
    </lineage>
</organism>
<proteinExistence type="predicted"/>
<name>X1ABG4_9ZZZZ</name>
<dbReference type="AlphaFoldDB" id="X1ABG4"/>
<gene>
    <name evidence="2" type="ORF">S01H4_13053</name>
</gene>
<feature type="region of interest" description="Disordered" evidence="1">
    <location>
        <begin position="36"/>
        <end position="60"/>
    </location>
</feature>
<sequence>MKDKKETLYLYEALELRSEYDARIKTLKDCLPESKQNRDRLSFTRDDEIRRPSPDFDAASTRKELRKIEIKRRKLNSSIQRANFNHFINFNGDSHLLPCLQNPILFIIHLENLPLSQKMPI</sequence>
<evidence type="ECO:0000256" key="1">
    <source>
        <dbReference type="SAM" id="MobiDB-lite"/>
    </source>
</evidence>
<dbReference type="Gene3D" id="6.10.320.10">
    <property type="match status" value="1"/>
</dbReference>
<evidence type="ECO:0000313" key="2">
    <source>
        <dbReference type="EMBL" id="GAG70013.1"/>
    </source>
</evidence>
<protein>
    <submittedName>
        <fullName evidence="2">Uncharacterized protein</fullName>
    </submittedName>
</protein>